<dbReference type="GO" id="GO:0030170">
    <property type="term" value="F:pyridoxal phosphate binding"/>
    <property type="evidence" value="ECO:0007669"/>
    <property type="project" value="InterPro"/>
</dbReference>
<evidence type="ECO:0000256" key="4">
    <source>
        <dbReference type="ARBA" id="ARBA00022898"/>
    </source>
</evidence>
<dbReference type="GO" id="GO:0006535">
    <property type="term" value="P:cysteine biosynthetic process from serine"/>
    <property type="evidence" value="ECO:0007669"/>
    <property type="project" value="TreeGrafter"/>
</dbReference>
<dbReference type="EC" id="2.5.1.48" evidence="7"/>
<evidence type="ECO:0000313" key="8">
    <source>
        <dbReference type="Proteomes" id="UP000503447"/>
    </source>
</evidence>
<dbReference type="GO" id="GO:0019346">
    <property type="term" value="P:transsulfuration"/>
    <property type="evidence" value="ECO:0007669"/>
    <property type="project" value="InterPro"/>
</dbReference>
<dbReference type="PANTHER" id="PTHR43797">
    <property type="entry name" value="HOMOCYSTEINE/CYSTEINE SYNTHASE"/>
    <property type="match status" value="1"/>
</dbReference>
<dbReference type="InterPro" id="IPR054542">
    <property type="entry name" value="Cys_met_metab_PP"/>
</dbReference>
<dbReference type="Pfam" id="PF01053">
    <property type="entry name" value="Cys_Met_Meta_PP"/>
    <property type="match status" value="1"/>
</dbReference>
<evidence type="ECO:0000256" key="3">
    <source>
        <dbReference type="ARBA" id="ARBA00022679"/>
    </source>
</evidence>
<dbReference type="GO" id="GO:0071269">
    <property type="term" value="P:L-homocysteine biosynthetic process"/>
    <property type="evidence" value="ECO:0007669"/>
    <property type="project" value="TreeGrafter"/>
</dbReference>
<evidence type="ECO:0000313" key="7">
    <source>
        <dbReference type="EMBL" id="QJW95165.1"/>
    </source>
</evidence>
<evidence type="ECO:0000256" key="2">
    <source>
        <dbReference type="ARBA" id="ARBA00009077"/>
    </source>
</evidence>
<evidence type="ECO:0000256" key="6">
    <source>
        <dbReference type="RuleBase" id="RU362118"/>
    </source>
</evidence>
<dbReference type="EMBL" id="CP053452">
    <property type="protein sequence ID" value="QJW95165.1"/>
    <property type="molecule type" value="Genomic_DNA"/>
</dbReference>
<comment type="cofactor">
    <cofactor evidence="1 6">
        <name>pyridoxal 5'-phosphate</name>
        <dbReference type="ChEBI" id="CHEBI:597326"/>
    </cofactor>
</comment>
<dbReference type="Proteomes" id="UP000503447">
    <property type="component" value="Chromosome"/>
</dbReference>
<dbReference type="AlphaFoldDB" id="A0A6M5YMJ8"/>
<sequence length="424" mass="45763">MKRETIAIHAGYEPDAAVRSVAVPIYQTVAYAFDSAEHAAALFNLEAEGYRYTRINNPTTAVLERRMAALEGGVEAMCVATGQAATNYALLNLAGMGSNIVAPPQLYGTTHTLLAHVLPDQGVSARFAESDRPEAIERLIDGGTRAVYCESVGNPAGNICDIEALARVAHRHGVPLVVDNTVATPMLLRPIEYGADVVIHSLTKFMGGHGTTLGGVIVDSGHFPWAEHAARFPMFSEPDRSYHGLVYTERFGPAAYIARCRSRYLRATGAVLAPLSAFLLLQGVETAALRVERHVENGRKVAEYLRGDPRVAWVNYAGFPDSPYHALAQKYLNGQGCSLITVGVTGGYEAAIRFYDALELVSRLVNLGDAKSLACHPASTTHRQMSPEQQRSAGVLPEMIRLSIGIEHIDDILADLDRALTVAT</sequence>
<accession>A0A6M5YMJ8</accession>
<dbReference type="EC" id="2.5.1.49" evidence="7"/>
<protein>
    <submittedName>
        <fullName evidence="7">O-acetylhomoserine sulfhydrylase</fullName>
        <ecNumber evidence="7">2.5.1.48</ecNumber>
        <ecNumber evidence="7">2.5.1.49</ecNumber>
    </submittedName>
</protein>
<dbReference type="KEGG" id="ftj:FTUN_2704"/>
<dbReference type="GO" id="GO:0003961">
    <property type="term" value="F:O-acetylhomoserine aminocarboxypropyltransferase activity"/>
    <property type="evidence" value="ECO:0007669"/>
    <property type="project" value="UniProtKB-EC"/>
</dbReference>
<name>A0A6M5YMJ8_9BACT</name>
<gene>
    <name evidence="7" type="ORF">FTUN_2704</name>
</gene>
<proteinExistence type="inferred from homology"/>
<evidence type="ECO:0000256" key="5">
    <source>
        <dbReference type="PIRSR" id="PIRSR001434-2"/>
    </source>
</evidence>
<dbReference type="GO" id="GO:0004124">
    <property type="term" value="F:cysteine synthase activity"/>
    <property type="evidence" value="ECO:0007669"/>
    <property type="project" value="TreeGrafter"/>
</dbReference>
<dbReference type="InterPro" id="IPR006235">
    <property type="entry name" value="OAc-hSer/O-AcSer_sulfhydrylase"/>
</dbReference>
<dbReference type="PIRSF" id="PIRSF001434">
    <property type="entry name" value="CGS"/>
    <property type="match status" value="1"/>
</dbReference>
<dbReference type="SUPFAM" id="SSF53383">
    <property type="entry name" value="PLP-dependent transferases"/>
    <property type="match status" value="1"/>
</dbReference>
<dbReference type="NCBIfam" id="TIGR01326">
    <property type="entry name" value="OAH_OAS_sulfhy"/>
    <property type="match status" value="1"/>
</dbReference>
<dbReference type="InterPro" id="IPR000277">
    <property type="entry name" value="Cys/Met-Metab_PyrdxlP-dep_enz"/>
</dbReference>
<dbReference type="RefSeq" id="WP_171471011.1">
    <property type="nucleotide sequence ID" value="NZ_CP053452.2"/>
</dbReference>
<dbReference type="FunFam" id="3.40.640.10:FF:000035">
    <property type="entry name" value="O-succinylhomoserine sulfhydrylase"/>
    <property type="match status" value="1"/>
</dbReference>
<dbReference type="InterPro" id="IPR015421">
    <property type="entry name" value="PyrdxlP-dep_Trfase_major"/>
</dbReference>
<comment type="similarity">
    <text evidence="2 6">Belongs to the trans-sulfuration enzymes family.</text>
</comment>
<dbReference type="PANTHER" id="PTHR43797:SF2">
    <property type="entry name" value="HOMOCYSTEINE_CYSTEINE SYNTHASE"/>
    <property type="match status" value="1"/>
</dbReference>
<dbReference type="GO" id="GO:0003962">
    <property type="term" value="F:cystathionine gamma-synthase activity"/>
    <property type="evidence" value="ECO:0007669"/>
    <property type="project" value="UniProtKB-EC"/>
</dbReference>
<keyword evidence="3 7" id="KW-0808">Transferase</keyword>
<dbReference type="Gene3D" id="3.90.1150.10">
    <property type="entry name" value="Aspartate Aminotransferase, domain 1"/>
    <property type="match status" value="1"/>
</dbReference>
<keyword evidence="4 5" id="KW-0663">Pyridoxal phosphate</keyword>
<reference evidence="8" key="1">
    <citation type="submission" date="2020-05" db="EMBL/GenBank/DDBJ databases">
        <title>Frigoriglobus tundricola gen. nov., sp. nov., a psychrotolerant cellulolytic planctomycete of the family Gemmataceae with two divergent copies of 16S rRNA gene.</title>
        <authorList>
            <person name="Kulichevskaya I.S."/>
            <person name="Ivanova A.A."/>
            <person name="Naumoff D.G."/>
            <person name="Beletsky A.V."/>
            <person name="Rijpstra W.I.C."/>
            <person name="Sinninghe Damste J.S."/>
            <person name="Mardanov A.V."/>
            <person name="Ravin N.V."/>
            <person name="Dedysh S.N."/>
        </authorList>
    </citation>
    <scope>NUCLEOTIDE SEQUENCE [LARGE SCALE GENOMIC DNA]</scope>
    <source>
        <strain evidence="8">PL17</strain>
    </source>
</reference>
<dbReference type="GO" id="GO:0005737">
    <property type="term" value="C:cytoplasm"/>
    <property type="evidence" value="ECO:0007669"/>
    <property type="project" value="TreeGrafter"/>
</dbReference>
<keyword evidence="8" id="KW-1185">Reference proteome</keyword>
<dbReference type="InterPro" id="IPR015424">
    <property type="entry name" value="PyrdxlP-dep_Trfase"/>
</dbReference>
<organism evidence="7 8">
    <name type="scientific">Frigoriglobus tundricola</name>
    <dbReference type="NCBI Taxonomy" id="2774151"/>
    <lineage>
        <taxon>Bacteria</taxon>
        <taxon>Pseudomonadati</taxon>
        <taxon>Planctomycetota</taxon>
        <taxon>Planctomycetia</taxon>
        <taxon>Gemmatales</taxon>
        <taxon>Gemmataceae</taxon>
        <taxon>Frigoriglobus</taxon>
    </lineage>
</organism>
<evidence type="ECO:0000256" key="1">
    <source>
        <dbReference type="ARBA" id="ARBA00001933"/>
    </source>
</evidence>
<dbReference type="PROSITE" id="PS00868">
    <property type="entry name" value="CYS_MET_METAB_PP"/>
    <property type="match status" value="1"/>
</dbReference>
<dbReference type="InterPro" id="IPR015422">
    <property type="entry name" value="PyrdxlP-dep_Trfase_small"/>
</dbReference>
<feature type="modified residue" description="N6-(pyridoxal phosphate)lysine" evidence="5">
    <location>
        <position position="204"/>
    </location>
</feature>
<dbReference type="CDD" id="cd00614">
    <property type="entry name" value="CGS_like"/>
    <property type="match status" value="1"/>
</dbReference>
<dbReference type="Gene3D" id="3.40.640.10">
    <property type="entry name" value="Type I PLP-dependent aspartate aminotransferase-like (Major domain)"/>
    <property type="match status" value="1"/>
</dbReference>